<feature type="transmembrane region" description="Helical" evidence="7">
    <location>
        <begin position="99"/>
        <end position="119"/>
    </location>
</feature>
<evidence type="ECO:0000313" key="11">
    <source>
        <dbReference type="Proteomes" id="UP000199569"/>
    </source>
</evidence>
<dbReference type="EMBL" id="FMVJ01000006">
    <property type="protein sequence ID" value="SCY83264.1"/>
    <property type="molecule type" value="Genomic_DNA"/>
</dbReference>
<feature type="domain" description="ComEC/Rec2-related protein" evidence="8">
    <location>
        <begin position="272"/>
        <end position="554"/>
    </location>
</feature>
<keyword evidence="5 7" id="KW-0472">Membrane</keyword>
<feature type="transmembrane region" description="Helical" evidence="7">
    <location>
        <begin position="506"/>
        <end position="526"/>
    </location>
</feature>
<feature type="transmembrane region" description="Helical" evidence="7">
    <location>
        <begin position="559"/>
        <end position="576"/>
    </location>
</feature>
<feature type="transmembrane region" description="Helical" evidence="7">
    <location>
        <begin position="293"/>
        <end position="314"/>
    </location>
</feature>
<gene>
    <name evidence="10" type="ORF">SAMN02927923_02508</name>
</gene>
<dbReference type="OrthoDB" id="9790149at2"/>
<dbReference type="NCBIfam" id="TIGR00360">
    <property type="entry name" value="ComEC_N-term"/>
    <property type="match status" value="1"/>
</dbReference>
<dbReference type="PANTHER" id="PTHR30619">
    <property type="entry name" value="DNA INTERNALIZATION/COMPETENCE PROTEIN COMEC/REC2"/>
    <property type="match status" value="1"/>
</dbReference>
<evidence type="ECO:0000256" key="3">
    <source>
        <dbReference type="ARBA" id="ARBA00022692"/>
    </source>
</evidence>
<accession>A0A1G5J517</accession>
<feature type="compositionally biased region" description="Low complexity" evidence="6">
    <location>
        <begin position="724"/>
        <end position="734"/>
    </location>
</feature>
<dbReference type="InterPro" id="IPR025405">
    <property type="entry name" value="DUF4131"/>
</dbReference>
<evidence type="ECO:0000256" key="6">
    <source>
        <dbReference type="SAM" id="MobiDB-lite"/>
    </source>
</evidence>
<evidence type="ECO:0000256" key="7">
    <source>
        <dbReference type="SAM" id="Phobius"/>
    </source>
</evidence>
<dbReference type="InterPro" id="IPR052159">
    <property type="entry name" value="Competence_DNA_uptake"/>
</dbReference>
<keyword evidence="11" id="KW-1185">Reference proteome</keyword>
<feature type="transmembrane region" description="Helical" evidence="7">
    <location>
        <begin position="477"/>
        <end position="499"/>
    </location>
</feature>
<evidence type="ECO:0000256" key="4">
    <source>
        <dbReference type="ARBA" id="ARBA00022989"/>
    </source>
</evidence>
<feature type="domain" description="DUF4131" evidence="9">
    <location>
        <begin position="75"/>
        <end position="226"/>
    </location>
</feature>
<feature type="transmembrane region" description="Helical" evidence="7">
    <location>
        <begin position="54"/>
        <end position="70"/>
    </location>
</feature>
<feature type="compositionally biased region" description="Acidic residues" evidence="6">
    <location>
        <begin position="749"/>
        <end position="761"/>
    </location>
</feature>
<evidence type="ECO:0000259" key="9">
    <source>
        <dbReference type="Pfam" id="PF13567"/>
    </source>
</evidence>
<sequence length="761" mass="81367">MTLDNKGEPDRIPRSLARAAALPRPFGWGLDWQALDWRGWLERCLSHEIAQRRLFPWLAVCFGLGIVLFFQADEPSLWAPLAALSICGAAAIRMRRRLFALSTCLALAAIFAGFSAGVIRTRNVAAPVLSRMIIAPVSGFIEAVEEREEGKRVLLRVTSLQGVGDGERPERVRASIRKAGDLAAGQFITGTARLLPPPQPAWPGGYDFARDAYYKGIGAVGSFTGAVRRIEPPTSPDWSLKLAAYVDEARNALTQRIASAIGGAAGGVGAALVTGKRGLIGEPTNDVLRSAGIYHIVSISGLHMVLAAGTFFWLVRALLALSPDLALRWPVKKIAAIAAMIGATAYCIFSGSDVATQRSLVMTLVMFGAILADRPALSMRNLSIAAILVLAREPEALLGPSFQMSFGAVAAMMTLVPLLQWRREEGAHATLIDKTMSWAGRSAFGLMTTTLVASLATAPFAAYHFQTLNPYGLIGNALALPLVSLVVMPAAVLGVLAYPFGLDAPVWMLMGVAVEKVLGVSAWVGGFSGSTIVVPALGMSALALLSLGLLVLTIPASPLRWLALFPAGVGLAFAVAPERYDIYVDRDGAGAAIRNERGELTLVGKPSGFVTEQWLRAGGDGRSADDASLKQAAQCDMQGCVVQTGARRVVAFVQEFSAFEEDCRRAAIVITRLDAPETCRAAVVLDRRRLTERGATAIRMGLEEFEIHSVKKGREVRPWTVRESASPANAAKSSAQERQRPARPVPEQDIPEDEISSGERD</sequence>
<dbReference type="STRING" id="549386.SAMN02927923_02508"/>
<dbReference type="Pfam" id="PF13567">
    <property type="entry name" value="DUF4131"/>
    <property type="match status" value="1"/>
</dbReference>
<feature type="transmembrane region" description="Helical" evidence="7">
    <location>
        <begin position="532"/>
        <end position="552"/>
    </location>
</feature>
<dbReference type="Proteomes" id="UP000199569">
    <property type="component" value="Unassembled WGS sequence"/>
</dbReference>
<dbReference type="InterPro" id="IPR004477">
    <property type="entry name" value="ComEC_N"/>
</dbReference>
<keyword evidence="4 7" id="KW-1133">Transmembrane helix</keyword>
<evidence type="ECO:0000256" key="2">
    <source>
        <dbReference type="ARBA" id="ARBA00022475"/>
    </source>
</evidence>
<keyword evidence="2" id="KW-1003">Cell membrane</keyword>
<evidence type="ECO:0000313" key="10">
    <source>
        <dbReference type="EMBL" id="SCY83264.1"/>
    </source>
</evidence>
<dbReference type="PANTHER" id="PTHR30619:SF1">
    <property type="entry name" value="RECOMBINATION PROTEIN 2"/>
    <property type="match status" value="1"/>
</dbReference>
<feature type="region of interest" description="Disordered" evidence="6">
    <location>
        <begin position="716"/>
        <end position="761"/>
    </location>
</feature>
<dbReference type="RefSeq" id="WP_091134845.1">
    <property type="nucleotide sequence ID" value="NZ_FMVJ01000006.1"/>
</dbReference>
<dbReference type="GO" id="GO:0005886">
    <property type="term" value="C:plasma membrane"/>
    <property type="evidence" value="ECO:0007669"/>
    <property type="project" value="UniProtKB-SubCell"/>
</dbReference>
<dbReference type="Pfam" id="PF03772">
    <property type="entry name" value="Competence"/>
    <property type="match status" value="1"/>
</dbReference>
<feature type="transmembrane region" description="Helical" evidence="7">
    <location>
        <begin position="442"/>
        <end position="465"/>
    </location>
</feature>
<reference evidence="10 11" key="1">
    <citation type="submission" date="2016-10" db="EMBL/GenBank/DDBJ databases">
        <authorList>
            <person name="de Groot N.N."/>
        </authorList>
    </citation>
    <scope>NUCLEOTIDE SEQUENCE [LARGE SCALE GENOMIC DNA]</scope>
    <source>
        <strain evidence="10 11">CGMCC 1.7666</strain>
    </source>
</reference>
<evidence type="ECO:0000259" key="8">
    <source>
        <dbReference type="Pfam" id="PF03772"/>
    </source>
</evidence>
<feature type="transmembrane region" description="Helical" evidence="7">
    <location>
        <begin position="334"/>
        <end position="352"/>
    </location>
</feature>
<proteinExistence type="predicted"/>
<evidence type="ECO:0000256" key="1">
    <source>
        <dbReference type="ARBA" id="ARBA00004651"/>
    </source>
</evidence>
<evidence type="ECO:0000256" key="5">
    <source>
        <dbReference type="ARBA" id="ARBA00023136"/>
    </source>
</evidence>
<organism evidence="10 11">
    <name type="scientific">Microvirga guangxiensis</name>
    <dbReference type="NCBI Taxonomy" id="549386"/>
    <lineage>
        <taxon>Bacteria</taxon>
        <taxon>Pseudomonadati</taxon>
        <taxon>Pseudomonadota</taxon>
        <taxon>Alphaproteobacteria</taxon>
        <taxon>Hyphomicrobiales</taxon>
        <taxon>Methylobacteriaceae</taxon>
        <taxon>Microvirga</taxon>
    </lineage>
</organism>
<keyword evidence="3 7" id="KW-0812">Transmembrane</keyword>
<name>A0A1G5J517_9HYPH</name>
<dbReference type="AlphaFoldDB" id="A0A1G5J517"/>
<protein>
    <submittedName>
        <fullName evidence="10">Competence protein ComEC</fullName>
    </submittedName>
</protein>
<comment type="subcellular location">
    <subcellularLocation>
        <location evidence="1">Cell membrane</location>
        <topology evidence="1">Multi-pass membrane protein</topology>
    </subcellularLocation>
</comment>